<proteinExistence type="inferred from homology"/>
<reference evidence="7 10" key="3">
    <citation type="journal article" date="2019" name="Nat. Med.">
        <title>A library of human gut bacterial isolates paired with longitudinal multiomics data enables mechanistic microbiome research.</title>
        <authorList>
            <person name="Poyet M."/>
            <person name="Groussin M."/>
            <person name="Gibbons S.M."/>
            <person name="Avila-Pacheco J."/>
            <person name="Jiang X."/>
            <person name="Kearney S.M."/>
            <person name="Perrotta A.R."/>
            <person name="Berdy B."/>
            <person name="Zhao S."/>
            <person name="Lieberman T.D."/>
            <person name="Swanson P.K."/>
            <person name="Smith M."/>
            <person name="Roesemann S."/>
            <person name="Alexander J.E."/>
            <person name="Rich S.A."/>
            <person name="Livny J."/>
            <person name="Vlamakis H."/>
            <person name="Clish C."/>
            <person name="Bullock K."/>
            <person name="Deik A."/>
            <person name="Scott J."/>
            <person name="Pierce K.A."/>
            <person name="Xavier R.J."/>
            <person name="Alm E.J."/>
        </authorList>
    </citation>
    <scope>NUCLEOTIDE SEQUENCE [LARGE SCALE GENOMIC DNA]</scope>
    <source>
        <strain evidence="7 10">BIOML-A2</strain>
    </source>
</reference>
<dbReference type="Proteomes" id="UP000184089">
    <property type="component" value="Unassembled WGS sequence"/>
</dbReference>
<keyword evidence="4" id="KW-0238">DNA-binding</keyword>
<organism evidence="8 9">
    <name type="scientific">Bittarella massiliensis</name>
    <name type="common">ex Durand et al. 2017</name>
    <dbReference type="NCBI Taxonomy" id="1720313"/>
    <lineage>
        <taxon>Bacteria</taxon>
        <taxon>Bacillati</taxon>
        <taxon>Bacillota</taxon>
        <taxon>Clostridia</taxon>
        <taxon>Eubacteriales</taxon>
        <taxon>Oscillospiraceae</taxon>
        <taxon>Bittarella (ex Durand et al. 2017)</taxon>
    </lineage>
</organism>
<reference evidence="9" key="1">
    <citation type="submission" date="2016-11" db="EMBL/GenBank/DDBJ databases">
        <authorList>
            <person name="Jaros S."/>
            <person name="Januszkiewicz K."/>
            <person name="Wedrychowicz H."/>
        </authorList>
    </citation>
    <scope>NUCLEOTIDE SEQUENCE [LARGE SCALE GENOMIC DNA]</scope>
    <source>
        <strain evidence="9">DSM 4029</strain>
    </source>
</reference>
<dbReference type="PANTHER" id="PTHR43133">
    <property type="entry name" value="RNA POLYMERASE ECF-TYPE SIGMA FACTO"/>
    <property type="match status" value="1"/>
</dbReference>
<evidence type="ECO:0000256" key="2">
    <source>
        <dbReference type="ARBA" id="ARBA00023015"/>
    </source>
</evidence>
<feature type="domain" description="RNA polymerase sigma factor 70 region 4 type 2" evidence="6">
    <location>
        <begin position="129"/>
        <end position="180"/>
    </location>
</feature>
<dbReference type="EMBL" id="FQVY01000002">
    <property type="protein sequence ID" value="SHG23118.1"/>
    <property type="molecule type" value="Genomic_DNA"/>
</dbReference>
<evidence type="ECO:0000256" key="5">
    <source>
        <dbReference type="ARBA" id="ARBA00023163"/>
    </source>
</evidence>
<dbReference type="Pfam" id="PF08281">
    <property type="entry name" value="Sigma70_r4_2"/>
    <property type="match status" value="1"/>
</dbReference>
<protein>
    <submittedName>
        <fullName evidence="8">RNA polymerase sigma factor, sigma-70 family</fullName>
    </submittedName>
    <submittedName>
        <fullName evidence="7">Sigma-70 family RNA polymerase sigma factor</fullName>
    </submittedName>
</protein>
<dbReference type="SUPFAM" id="SSF88946">
    <property type="entry name" value="Sigma2 domain of RNA polymerase sigma factors"/>
    <property type="match status" value="1"/>
</dbReference>
<dbReference type="NCBIfam" id="TIGR02937">
    <property type="entry name" value="sigma70-ECF"/>
    <property type="match status" value="1"/>
</dbReference>
<evidence type="ECO:0000313" key="9">
    <source>
        <dbReference type="Proteomes" id="UP000184089"/>
    </source>
</evidence>
<evidence type="ECO:0000313" key="7">
    <source>
        <dbReference type="EMBL" id="MZL68300.1"/>
    </source>
</evidence>
<dbReference type="InterPro" id="IPR039425">
    <property type="entry name" value="RNA_pol_sigma-70-like"/>
</dbReference>
<keyword evidence="2" id="KW-0805">Transcription regulation</keyword>
<dbReference type="InterPro" id="IPR014284">
    <property type="entry name" value="RNA_pol_sigma-70_dom"/>
</dbReference>
<dbReference type="InterPro" id="IPR036388">
    <property type="entry name" value="WH-like_DNA-bd_sf"/>
</dbReference>
<evidence type="ECO:0000256" key="1">
    <source>
        <dbReference type="ARBA" id="ARBA00010641"/>
    </source>
</evidence>
<dbReference type="InterPro" id="IPR013324">
    <property type="entry name" value="RNA_pol_sigma_r3/r4-like"/>
</dbReference>
<dbReference type="GO" id="GO:0016987">
    <property type="term" value="F:sigma factor activity"/>
    <property type="evidence" value="ECO:0007669"/>
    <property type="project" value="UniProtKB-KW"/>
</dbReference>
<dbReference type="GO" id="GO:0006352">
    <property type="term" value="P:DNA-templated transcription initiation"/>
    <property type="evidence" value="ECO:0007669"/>
    <property type="project" value="InterPro"/>
</dbReference>
<keyword evidence="3" id="KW-0731">Sigma factor</keyword>
<dbReference type="InterPro" id="IPR013249">
    <property type="entry name" value="RNA_pol_sigma70_r4_t2"/>
</dbReference>
<dbReference type="AlphaFoldDB" id="A0AAQ1RWG8"/>
<evidence type="ECO:0000256" key="3">
    <source>
        <dbReference type="ARBA" id="ARBA00023082"/>
    </source>
</evidence>
<dbReference type="RefSeq" id="WP_044992895.1">
    <property type="nucleotide sequence ID" value="NZ_FQVY01000002.1"/>
</dbReference>
<dbReference type="Gene3D" id="1.10.1740.10">
    <property type="match status" value="1"/>
</dbReference>
<gene>
    <name evidence="7" type="ORF">GT747_00725</name>
    <name evidence="8" type="ORF">SAMN05444424_1973</name>
</gene>
<sequence>MEEKRMGHRQLEQLLLRAREGDEQAFAQLYRATCRAQWVQARALLGSDALAEEAVQESYLSLFRHMGELGNPRALVAYLNRSTYFASQNLRRVEARRAASGEELLDSLTDRDPHILPEAAADRRGRTAALLSALDKLPQRQRQAVVLRYFQRQTLPQIAAILGCSEMTVKRELDRAQKALRGSLSGWLPAVLPLGIALRQAGEQPSPWQLGEIPLPAAGGAAGFVLAVTAGLTLLPAPKILETAVWQAEGRAGLTARVAGAETVWLEDGDGNRYALERGEDGFSLLPVKNGSYTLQAEGGNGRRVQTAVSVAGADEEPPALAEAYSQAGLVTVRLTDPAGVDWARSFLLGADGALYRPLEAEGERARFDLPSGHYTLVAQDLLGNRGEGELTVSQ</sequence>
<keyword evidence="10" id="KW-1185">Reference proteome</keyword>
<dbReference type="PANTHER" id="PTHR43133:SF8">
    <property type="entry name" value="RNA POLYMERASE SIGMA FACTOR HI_1459-RELATED"/>
    <property type="match status" value="1"/>
</dbReference>
<dbReference type="InterPro" id="IPR013325">
    <property type="entry name" value="RNA_pol_sigma_r2"/>
</dbReference>
<comment type="caution">
    <text evidence="8">The sequence shown here is derived from an EMBL/GenBank/DDBJ whole genome shotgun (WGS) entry which is preliminary data.</text>
</comment>
<name>A0AAQ1RWG8_9FIRM</name>
<dbReference type="Proteomes" id="UP000474718">
    <property type="component" value="Unassembled WGS sequence"/>
</dbReference>
<dbReference type="EMBL" id="WWVX01000001">
    <property type="protein sequence ID" value="MZL68300.1"/>
    <property type="molecule type" value="Genomic_DNA"/>
</dbReference>
<evidence type="ECO:0000313" key="10">
    <source>
        <dbReference type="Proteomes" id="UP000474718"/>
    </source>
</evidence>
<evidence type="ECO:0000259" key="6">
    <source>
        <dbReference type="Pfam" id="PF08281"/>
    </source>
</evidence>
<dbReference type="CDD" id="cd06171">
    <property type="entry name" value="Sigma70_r4"/>
    <property type="match status" value="1"/>
</dbReference>
<dbReference type="SUPFAM" id="SSF88659">
    <property type="entry name" value="Sigma3 and sigma4 domains of RNA polymerase sigma factors"/>
    <property type="match status" value="1"/>
</dbReference>
<evidence type="ECO:0000313" key="8">
    <source>
        <dbReference type="EMBL" id="SHG23118.1"/>
    </source>
</evidence>
<reference evidence="8" key="2">
    <citation type="submission" date="2016-11" db="EMBL/GenBank/DDBJ databases">
        <authorList>
            <person name="Varghese N."/>
            <person name="Submissions S."/>
        </authorList>
    </citation>
    <scope>NUCLEOTIDE SEQUENCE</scope>
    <source>
        <strain evidence="8">DSM 4029</strain>
    </source>
</reference>
<accession>A0AAQ1RWG8</accession>
<keyword evidence="5" id="KW-0804">Transcription</keyword>
<comment type="similarity">
    <text evidence="1">Belongs to the sigma-70 factor family. ECF subfamily.</text>
</comment>
<dbReference type="GO" id="GO:0003677">
    <property type="term" value="F:DNA binding"/>
    <property type="evidence" value="ECO:0007669"/>
    <property type="project" value="UniProtKB-KW"/>
</dbReference>
<dbReference type="Gene3D" id="1.10.10.10">
    <property type="entry name" value="Winged helix-like DNA-binding domain superfamily/Winged helix DNA-binding domain"/>
    <property type="match status" value="1"/>
</dbReference>
<evidence type="ECO:0000256" key="4">
    <source>
        <dbReference type="ARBA" id="ARBA00023125"/>
    </source>
</evidence>